<comment type="cofactor">
    <cofactor evidence="1">
        <name>pyridoxal 5'-phosphate</name>
        <dbReference type="ChEBI" id="CHEBI:597326"/>
    </cofactor>
</comment>
<evidence type="ECO:0000256" key="4">
    <source>
        <dbReference type="ARBA" id="ARBA00022898"/>
    </source>
</evidence>
<dbReference type="OrthoDB" id="9808024at2"/>
<evidence type="ECO:0000256" key="1">
    <source>
        <dbReference type="ARBA" id="ARBA00001933"/>
    </source>
</evidence>
<comment type="subunit">
    <text evidence="2">Homodimer.</text>
</comment>
<dbReference type="STRING" id="1073325.SAMN05444483_11433"/>
<evidence type="ECO:0000313" key="7">
    <source>
        <dbReference type="Proteomes" id="UP000183945"/>
    </source>
</evidence>
<evidence type="ECO:0000256" key="2">
    <source>
        <dbReference type="ARBA" id="ARBA00011738"/>
    </source>
</evidence>
<accession>A0A1M5KDX7</accession>
<keyword evidence="7" id="KW-1185">Reference proteome</keyword>
<dbReference type="NCBIfam" id="TIGR03945">
    <property type="entry name" value="PLP_SbnA_fam"/>
    <property type="match status" value="1"/>
</dbReference>
<evidence type="ECO:0000259" key="5">
    <source>
        <dbReference type="Pfam" id="PF00291"/>
    </source>
</evidence>
<organism evidence="6 7">
    <name type="scientific">Salegentibacter echinorum</name>
    <dbReference type="NCBI Taxonomy" id="1073325"/>
    <lineage>
        <taxon>Bacteria</taxon>
        <taxon>Pseudomonadati</taxon>
        <taxon>Bacteroidota</taxon>
        <taxon>Flavobacteriia</taxon>
        <taxon>Flavobacteriales</taxon>
        <taxon>Flavobacteriaceae</taxon>
        <taxon>Salegentibacter</taxon>
    </lineage>
</organism>
<protein>
    <submittedName>
        <fullName evidence="6">Cysteine synthase A</fullName>
    </submittedName>
</protein>
<dbReference type="PANTHER" id="PTHR10314">
    <property type="entry name" value="CYSTATHIONINE BETA-SYNTHASE"/>
    <property type="match status" value="1"/>
</dbReference>
<sequence>MILDICKPAGNIADAIGHTPLIQLKKLFSTNNINFFGKMEASNPGGSLKDRTSVFILKKAMENGSIKEGDTIIESSSGNMALGLAQACIHFNLQLVVVVDPNLNPHTERLLKAYGAKLSYVHTAVKNKGFLAARLNRVQELLQEIPNSYWTDQYGNPNNPLAHHQTIDEIIKKMNGDVDYIFVATSTCGTLMGYADYILENNLNIKIVAVDAVGSVLFGGPSKNRIIPGHGAGVPSQFLDVNKIWDHIAVSDLDCIEGCWSLLKKEGILCGGSTGGVISAIERYKSKMDNSTNCVFLLSDRGERYLDTIFNPEWVAKQFPESHQIKNSAIGW</sequence>
<keyword evidence="3" id="KW-0808">Transferase</keyword>
<dbReference type="Pfam" id="PF00291">
    <property type="entry name" value="PALP"/>
    <property type="match status" value="1"/>
</dbReference>
<proteinExistence type="predicted"/>
<dbReference type="InterPro" id="IPR036052">
    <property type="entry name" value="TrpB-like_PALP_sf"/>
</dbReference>
<evidence type="ECO:0000313" key="6">
    <source>
        <dbReference type="EMBL" id="SHG50810.1"/>
    </source>
</evidence>
<dbReference type="InterPro" id="IPR050214">
    <property type="entry name" value="Cys_Synth/Cystath_Beta-Synth"/>
</dbReference>
<dbReference type="SUPFAM" id="SSF53686">
    <property type="entry name" value="Tryptophan synthase beta subunit-like PLP-dependent enzymes"/>
    <property type="match status" value="1"/>
</dbReference>
<dbReference type="GO" id="GO:1901605">
    <property type="term" value="P:alpha-amino acid metabolic process"/>
    <property type="evidence" value="ECO:0007669"/>
    <property type="project" value="UniProtKB-ARBA"/>
</dbReference>
<name>A0A1M5KDX7_SALEC</name>
<evidence type="ECO:0000256" key="3">
    <source>
        <dbReference type="ARBA" id="ARBA00022679"/>
    </source>
</evidence>
<gene>
    <name evidence="6" type="ORF">SAMN05444483_11433</name>
</gene>
<keyword evidence="4" id="KW-0663">Pyridoxal phosphate</keyword>
<dbReference type="Proteomes" id="UP000183945">
    <property type="component" value="Unassembled WGS sequence"/>
</dbReference>
<dbReference type="InterPro" id="IPR001926">
    <property type="entry name" value="TrpB-like_PALP"/>
</dbReference>
<dbReference type="EMBL" id="FQVT01000014">
    <property type="protein sequence ID" value="SHG50810.1"/>
    <property type="molecule type" value="Genomic_DNA"/>
</dbReference>
<feature type="domain" description="Tryptophan synthase beta chain-like PALP" evidence="5">
    <location>
        <begin position="13"/>
        <end position="300"/>
    </location>
</feature>
<dbReference type="InterPro" id="IPR023927">
    <property type="entry name" value="SbnA"/>
</dbReference>
<dbReference type="Gene3D" id="3.40.50.1100">
    <property type="match status" value="2"/>
</dbReference>
<dbReference type="CDD" id="cd01561">
    <property type="entry name" value="CBS_like"/>
    <property type="match status" value="1"/>
</dbReference>
<reference evidence="7" key="1">
    <citation type="submission" date="2016-11" db="EMBL/GenBank/DDBJ databases">
        <authorList>
            <person name="Varghese N."/>
            <person name="Submissions S."/>
        </authorList>
    </citation>
    <scope>NUCLEOTIDE SEQUENCE [LARGE SCALE GENOMIC DNA]</scope>
    <source>
        <strain evidence="7">DSM 24579</strain>
    </source>
</reference>
<dbReference type="RefSeq" id="WP_072881083.1">
    <property type="nucleotide sequence ID" value="NZ_FQVT01000014.1"/>
</dbReference>
<dbReference type="AlphaFoldDB" id="A0A1M5KDX7"/>
<dbReference type="GO" id="GO:0016740">
    <property type="term" value="F:transferase activity"/>
    <property type="evidence" value="ECO:0007669"/>
    <property type="project" value="UniProtKB-KW"/>
</dbReference>